<dbReference type="EMBL" id="JH994027">
    <property type="protein sequence ID" value="ELQ74726.1"/>
    <property type="molecule type" value="Genomic_DNA"/>
</dbReference>
<dbReference type="HOGENOM" id="CLU_2216302_0_0_1"/>
<dbReference type="VEuPathDB" id="MicrosporidiaDB:THOM_2329"/>
<name>L7JUM4_TRAHO</name>
<evidence type="ECO:0000313" key="1">
    <source>
        <dbReference type="EMBL" id="ELQ74726.1"/>
    </source>
</evidence>
<protein>
    <submittedName>
        <fullName evidence="1">Uncharacterized protein</fullName>
    </submittedName>
</protein>
<feature type="non-terminal residue" evidence="1">
    <location>
        <position position="1"/>
    </location>
</feature>
<sequence>VYLKKAYETKIDSYERINKCQDDCSKNVCAIGQITDRSEEKRLKIREVFVREEKYSEHKHESTHKELCYTLNGKNTRTGLCCSIEDVIGTGLGRKNEEERLVLEEYR</sequence>
<keyword evidence="2" id="KW-1185">Reference proteome</keyword>
<accession>L7JUM4</accession>
<dbReference type="Proteomes" id="UP000011185">
    <property type="component" value="Unassembled WGS sequence"/>
</dbReference>
<organism evidence="1 2">
    <name type="scientific">Trachipleistophora hominis</name>
    <name type="common">Microsporidian parasite</name>
    <dbReference type="NCBI Taxonomy" id="72359"/>
    <lineage>
        <taxon>Eukaryota</taxon>
        <taxon>Fungi</taxon>
        <taxon>Fungi incertae sedis</taxon>
        <taxon>Microsporidia</taxon>
        <taxon>Pleistophoridae</taxon>
        <taxon>Trachipleistophora</taxon>
    </lineage>
</organism>
<dbReference type="InParanoid" id="L7JUM4"/>
<proteinExistence type="predicted"/>
<dbReference type="AlphaFoldDB" id="L7JUM4"/>
<gene>
    <name evidence="1" type="ORF">THOM_2329</name>
</gene>
<evidence type="ECO:0000313" key="2">
    <source>
        <dbReference type="Proteomes" id="UP000011185"/>
    </source>
</evidence>
<reference evidence="1 2" key="1">
    <citation type="journal article" date="2012" name="PLoS Pathog.">
        <title>The genome of the obligate intracellular parasite Trachipleistophora hominis: new insights into microsporidian genome dynamics and reductive evolution.</title>
        <authorList>
            <person name="Heinz E."/>
            <person name="Williams T.A."/>
            <person name="Nakjang S."/>
            <person name="Noel C.J."/>
            <person name="Swan D.C."/>
            <person name="Goldberg A.V."/>
            <person name="Harris S.R."/>
            <person name="Weinmaier T."/>
            <person name="Markert S."/>
            <person name="Becher D."/>
            <person name="Bernhardt J."/>
            <person name="Dagan T."/>
            <person name="Hacker C."/>
            <person name="Lucocq J.M."/>
            <person name="Schweder T."/>
            <person name="Rattei T."/>
            <person name="Hall N."/>
            <person name="Hirt R.P."/>
            <person name="Embley T.M."/>
        </authorList>
    </citation>
    <scope>NUCLEOTIDE SEQUENCE [LARGE SCALE GENOMIC DNA]</scope>
</reference>